<proteinExistence type="predicted"/>
<feature type="non-terminal residue" evidence="1">
    <location>
        <position position="369"/>
    </location>
</feature>
<dbReference type="Proteomes" id="UP000070444">
    <property type="component" value="Unassembled WGS sequence"/>
</dbReference>
<organism evidence="1 2">
    <name type="scientific">Conidiobolus coronatus (strain ATCC 28846 / CBS 209.66 / NRRL 28638)</name>
    <name type="common">Delacroixia coronata</name>
    <dbReference type="NCBI Taxonomy" id="796925"/>
    <lineage>
        <taxon>Eukaryota</taxon>
        <taxon>Fungi</taxon>
        <taxon>Fungi incertae sedis</taxon>
        <taxon>Zoopagomycota</taxon>
        <taxon>Entomophthoromycotina</taxon>
        <taxon>Entomophthoromycetes</taxon>
        <taxon>Entomophthorales</taxon>
        <taxon>Ancylistaceae</taxon>
        <taxon>Conidiobolus</taxon>
    </lineage>
</organism>
<reference evidence="1 2" key="1">
    <citation type="journal article" date="2015" name="Genome Biol. Evol.">
        <title>Phylogenomic analyses indicate that early fungi evolved digesting cell walls of algal ancestors of land plants.</title>
        <authorList>
            <person name="Chang Y."/>
            <person name="Wang S."/>
            <person name="Sekimoto S."/>
            <person name="Aerts A.L."/>
            <person name="Choi C."/>
            <person name="Clum A."/>
            <person name="LaButti K.M."/>
            <person name="Lindquist E.A."/>
            <person name="Yee Ngan C."/>
            <person name="Ohm R.A."/>
            <person name="Salamov A.A."/>
            <person name="Grigoriev I.V."/>
            <person name="Spatafora J.W."/>
            <person name="Berbee M.L."/>
        </authorList>
    </citation>
    <scope>NUCLEOTIDE SEQUENCE [LARGE SCALE GENOMIC DNA]</scope>
    <source>
        <strain evidence="1 2">NRRL 28638</strain>
    </source>
</reference>
<sequence>MLPCMLLYSIGSVSDCFESDANNTLDELYQQCTWDSSPLHDLLQIFCKLASDKSEEQLGDQISKWSKAHKYINWTCIDLFNLTVIGLISYTDFGRNFEGLKHENDVQIPLIQLVLALFDTNIANLNKHQTEADHTLLIHSLLNFYLWIDCNKIYPCQFDYSDPNPISVSEGWSTIVNGLNLFYFNFSDWDYTNATNATNGYPSNSTPMSWLDTFKSKIAYILGQQSSQAPESDSLSNLKQTPSNCVKVILDLGLSWTKLPKSIIKFNSKRGFSIHMNNRVYGTKKAISNDQETSSISSINSSILYNETYLTSGTATPIYSSEKIIRLRNQIKTLTRYIDGDIRAEKDFSKVDQEDIYLVLDTNFIINQF</sequence>
<name>A0A137P7Z9_CONC2</name>
<protein>
    <submittedName>
        <fullName evidence="1">Uncharacterized protein</fullName>
    </submittedName>
</protein>
<dbReference type="AlphaFoldDB" id="A0A137P7Z9"/>
<gene>
    <name evidence="1" type="ORF">CONCODRAFT_78517</name>
</gene>
<evidence type="ECO:0000313" key="1">
    <source>
        <dbReference type="EMBL" id="KXN71128.1"/>
    </source>
</evidence>
<keyword evidence="2" id="KW-1185">Reference proteome</keyword>
<dbReference type="EMBL" id="KQ964483">
    <property type="protein sequence ID" value="KXN71128.1"/>
    <property type="molecule type" value="Genomic_DNA"/>
</dbReference>
<accession>A0A137P7Z9</accession>
<evidence type="ECO:0000313" key="2">
    <source>
        <dbReference type="Proteomes" id="UP000070444"/>
    </source>
</evidence>